<dbReference type="GO" id="GO:0008643">
    <property type="term" value="P:carbohydrate transport"/>
    <property type="evidence" value="ECO:0007669"/>
    <property type="project" value="InterPro"/>
</dbReference>
<dbReference type="CDD" id="cd03301">
    <property type="entry name" value="ABC_MalK_N"/>
    <property type="match status" value="1"/>
</dbReference>
<dbReference type="FunFam" id="3.40.50.300:FF:000042">
    <property type="entry name" value="Maltose/maltodextrin ABC transporter, ATP-binding protein"/>
    <property type="match status" value="1"/>
</dbReference>
<dbReference type="PROSITE" id="PS50893">
    <property type="entry name" value="ABC_TRANSPORTER_2"/>
    <property type="match status" value="1"/>
</dbReference>
<dbReference type="Pfam" id="PF17912">
    <property type="entry name" value="OB_MalK"/>
    <property type="match status" value="1"/>
</dbReference>
<dbReference type="SMART" id="SM00382">
    <property type="entry name" value="AAA"/>
    <property type="match status" value="1"/>
</dbReference>
<evidence type="ECO:0000313" key="6">
    <source>
        <dbReference type="EMBL" id="VFS63108.1"/>
    </source>
</evidence>
<dbReference type="InterPro" id="IPR008995">
    <property type="entry name" value="Mo/tungstate-bd_C_term_dom"/>
</dbReference>
<organism evidence="6 7">
    <name type="scientific">Raoultella planticola</name>
    <name type="common">Klebsiella planticola</name>
    <dbReference type="NCBI Taxonomy" id="575"/>
    <lineage>
        <taxon>Bacteria</taxon>
        <taxon>Pseudomonadati</taxon>
        <taxon>Pseudomonadota</taxon>
        <taxon>Gammaproteobacteria</taxon>
        <taxon>Enterobacterales</taxon>
        <taxon>Enterobacteriaceae</taxon>
        <taxon>Klebsiella/Raoultella group</taxon>
        <taxon>Raoultella</taxon>
    </lineage>
</organism>
<dbReference type="InterPro" id="IPR003593">
    <property type="entry name" value="AAA+_ATPase"/>
</dbReference>
<dbReference type="AlphaFoldDB" id="A0A485AV40"/>
<dbReference type="Gene3D" id="2.40.50.140">
    <property type="entry name" value="Nucleic acid-binding proteins"/>
    <property type="match status" value="1"/>
</dbReference>
<dbReference type="GO" id="GO:0055052">
    <property type="term" value="C:ATP-binding cassette (ABC) transporter complex, substrate-binding subunit-containing"/>
    <property type="evidence" value="ECO:0007669"/>
    <property type="project" value="TreeGrafter"/>
</dbReference>
<dbReference type="SUPFAM" id="SSF50331">
    <property type="entry name" value="MOP-like"/>
    <property type="match status" value="1"/>
</dbReference>
<dbReference type="EMBL" id="CAADJE010000021">
    <property type="protein sequence ID" value="VFS63108.1"/>
    <property type="molecule type" value="Genomic_DNA"/>
</dbReference>
<dbReference type="Gene3D" id="3.40.50.300">
    <property type="entry name" value="P-loop containing nucleotide triphosphate hydrolases"/>
    <property type="match status" value="1"/>
</dbReference>
<dbReference type="NCBIfam" id="NF008653">
    <property type="entry name" value="PRK11650.1"/>
    <property type="match status" value="1"/>
</dbReference>
<keyword evidence="6" id="KW-0378">Hydrolase</keyword>
<evidence type="ECO:0000256" key="1">
    <source>
        <dbReference type="ARBA" id="ARBA00022448"/>
    </source>
</evidence>
<evidence type="ECO:0000259" key="5">
    <source>
        <dbReference type="PROSITE" id="PS50893"/>
    </source>
</evidence>
<name>A0A485AV40_RAOPL</name>
<feature type="region of interest" description="Disordered" evidence="4">
    <location>
        <begin position="352"/>
        <end position="387"/>
    </location>
</feature>
<dbReference type="Gene3D" id="2.40.50.100">
    <property type="match status" value="1"/>
</dbReference>
<dbReference type="PANTHER" id="PTHR43875:SF1">
    <property type="entry name" value="OSMOPROTECTIVE COMPOUNDS UPTAKE ATP-BINDING PROTEIN GGTA"/>
    <property type="match status" value="1"/>
</dbReference>
<feature type="domain" description="ABC transporter" evidence="5">
    <location>
        <begin position="4"/>
        <end position="234"/>
    </location>
</feature>
<accession>A0A485AV40</accession>
<dbReference type="SUPFAM" id="SSF52540">
    <property type="entry name" value="P-loop containing nucleoside triphosphate hydrolases"/>
    <property type="match status" value="1"/>
</dbReference>
<reference evidence="6 7" key="1">
    <citation type="submission" date="2019-03" db="EMBL/GenBank/DDBJ databases">
        <authorList>
            <consortium name="Pathogen Informatics"/>
        </authorList>
    </citation>
    <scope>NUCLEOTIDE SEQUENCE [LARGE SCALE GENOMIC DNA]</scope>
    <source>
        <strain evidence="6 7">NCTC12998</strain>
    </source>
</reference>
<dbReference type="Proteomes" id="UP000345637">
    <property type="component" value="Unassembled WGS sequence"/>
</dbReference>
<dbReference type="Pfam" id="PF00005">
    <property type="entry name" value="ABC_tran"/>
    <property type="match status" value="1"/>
</dbReference>
<protein>
    <submittedName>
        <fullName evidence="6">sn-glycerol-3-phosphate import ATP-binding protein UgpC</fullName>
        <ecNumber evidence="6">3.6.3.20</ecNumber>
    </submittedName>
</protein>
<dbReference type="EC" id="3.6.3.20" evidence="6"/>
<dbReference type="PANTHER" id="PTHR43875">
    <property type="entry name" value="MALTODEXTRIN IMPORT ATP-BINDING PROTEIN MSMX"/>
    <property type="match status" value="1"/>
</dbReference>
<dbReference type="InterPro" id="IPR027417">
    <property type="entry name" value="P-loop_NTPase"/>
</dbReference>
<dbReference type="InterPro" id="IPR012340">
    <property type="entry name" value="NA-bd_OB-fold"/>
</dbReference>
<dbReference type="PROSITE" id="PS00211">
    <property type="entry name" value="ABC_TRANSPORTER_1"/>
    <property type="match status" value="1"/>
</dbReference>
<proteinExistence type="predicted"/>
<keyword evidence="3 6" id="KW-0067">ATP-binding</keyword>
<dbReference type="GO" id="GO:0005524">
    <property type="term" value="F:ATP binding"/>
    <property type="evidence" value="ECO:0007669"/>
    <property type="project" value="UniProtKB-KW"/>
</dbReference>
<dbReference type="InterPro" id="IPR040582">
    <property type="entry name" value="OB_MalK-like"/>
</dbReference>
<evidence type="ECO:0000256" key="2">
    <source>
        <dbReference type="ARBA" id="ARBA00022741"/>
    </source>
</evidence>
<keyword evidence="1" id="KW-0813">Transport</keyword>
<dbReference type="InterPro" id="IPR015855">
    <property type="entry name" value="ABC_transpr_MalK-like"/>
</dbReference>
<evidence type="ECO:0000313" key="7">
    <source>
        <dbReference type="Proteomes" id="UP000345637"/>
    </source>
</evidence>
<dbReference type="GO" id="GO:0140359">
    <property type="term" value="F:ABC-type transporter activity"/>
    <property type="evidence" value="ECO:0007669"/>
    <property type="project" value="InterPro"/>
</dbReference>
<gene>
    <name evidence="6" type="primary">ugpC_3</name>
    <name evidence="6" type="ORF">NCTC12998_02125</name>
</gene>
<dbReference type="InterPro" id="IPR003439">
    <property type="entry name" value="ABC_transporter-like_ATP-bd"/>
</dbReference>
<dbReference type="GO" id="GO:0016887">
    <property type="term" value="F:ATP hydrolysis activity"/>
    <property type="evidence" value="ECO:0007669"/>
    <property type="project" value="InterPro"/>
</dbReference>
<evidence type="ECO:0000256" key="3">
    <source>
        <dbReference type="ARBA" id="ARBA00022840"/>
    </source>
</evidence>
<sequence>MASVELLNVAKQYGKQTVLHPLDLTIPDGSFTVLVGPSGCGKSTLLRLLAGLESLSAGTILMNNRPINDLDPADRDVAMVFQSYALYPHLTVAENLAFHMQVKKVDKATQKNKVQHIASMLGIDKLLGRYPRALSGGQRQRVAMGRAMVRNPQVFLFDEPLSNLDAQLRMELRAEIKSLHQRFNTTMIYVTHDQVEAMTLADQIVVMRDGVIVQQGAPLEIYDRPCNTFVARFIGSPPMNLLEGQIQQRDGQPGVQCGELWLALPERWYPAAAQQGQAPVIVGLRPQDIQPAAEGLPGVVNIVEVTGESTLLHLDWQGFPIHVQVAGVSKRLSVSPYRWRYGARKSIFSTPPAANGWLPRAEPRGRVRSPPPARAQTSGRSIARRCS</sequence>
<evidence type="ECO:0000256" key="4">
    <source>
        <dbReference type="SAM" id="MobiDB-lite"/>
    </source>
</evidence>
<dbReference type="InterPro" id="IPR017871">
    <property type="entry name" value="ABC_transporter-like_CS"/>
</dbReference>
<keyword evidence="2" id="KW-0547">Nucleotide-binding</keyword>
<dbReference type="InterPro" id="IPR047641">
    <property type="entry name" value="ABC_transpr_MalK/UgpC-like"/>
</dbReference>